<evidence type="ECO:0000313" key="2">
    <source>
        <dbReference type="EMBL" id="KAF3066816.1"/>
    </source>
</evidence>
<comment type="caution">
    <text evidence="2">The sequence shown here is derived from an EMBL/GenBank/DDBJ whole genome shotgun (WGS) entry which is preliminary data.</text>
</comment>
<keyword evidence="1" id="KW-1133">Transmembrane helix</keyword>
<protein>
    <submittedName>
        <fullName evidence="2">Uncharacterized protein</fullName>
    </submittedName>
</protein>
<keyword evidence="1" id="KW-0812">Transmembrane</keyword>
<dbReference type="EMBL" id="QLNT01000016">
    <property type="protein sequence ID" value="KAF3066816.1"/>
    <property type="molecule type" value="Genomic_DNA"/>
</dbReference>
<accession>A0A9P5CB16</accession>
<name>A0A9P5CB16_9HYPO</name>
<sequence>MKLSTDALVQDASINHTIKELCQEADEPSESQYIALRRFYREVTNFNPSTYSEIAIPINRPGLSSHADVLSAVSRLKSQCNQRLEEFQKEAFPDCLPENRERAAKTTVQLAFMIDPSSREGFPMAYRIENEDAFPVKWLPNETFIQFFNTAFPTEPLDFWHSSIRKRSLRAWKLKRRLGIQVRPTNDLAEHLVYNPRMKTLAVFHQVEYLKAQVRHTAHRSLEESIETSFAKFDIPLLVETLYSIYYILIPLATDKRSAKFAKKLTRPNNDPDACNSSDSAFDPNLVVYDSLVRSLPADFKFVYWTKRLRNLQAVVDHPPPSNKVVSWFERHTSERNALTVAMIGLFLTALFGLLSVLLSVAAVIIISSWNLLLLYVTKELSTSKLPLNGHVLTTPIDGK</sequence>
<keyword evidence="3" id="KW-1185">Reference proteome</keyword>
<gene>
    <name evidence="2" type="ORF">CFAM422_008878</name>
</gene>
<feature type="transmembrane region" description="Helical" evidence="1">
    <location>
        <begin position="338"/>
        <end position="367"/>
    </location>
</feature>
<keyword evidence="1" id="KW-0472">Membrane</keyword>
<reference evidence="2 3" key="1">
    <citation type="submission" date="2018-06" db="EMBL/GenBank/DDBJ databases">
        <title>Genome analysis of cellulolytic fungus Trichoderma lentiforme CFAM-422.</title>
        <authorList>
            <person name="Steindorff A.S."/>
            <person name="Formighieri E.F."/>
            <person name="Midorikawa G.E.O."/>
            <person name="Tamietti M.S."/>
            <person name="Ramos E.Z."/>
            <person name="Silva A.S."/>
            <person name="Bon E.P.S."/>
            <person name="Mendes T.D."/>
            <person name="Damaso M.C.T."/>
            <person name="Favaro L.C.L."/>
        </authorList>
    </citation>
    <scope>NUCLEOTIDE SEQUENCE [LARGE SCALE GENOMIC DNA]</scope>
    <source>
        <strain evidence="2 3">CFAM-422</strain>
    </source>
</reference>
<dbReference type="AlphaFoldDB" id="A0A9P5CB16"/>
<evidence type="ECO:0000256" key="1">
    <source>
        <dbReference type="SAM" id="Phobius"/>
    </source>
</evidence>
<dbReference type="Proteomes" id="UP000801864">
    <property type="component" value="Unassembled WGS sequence"/>
</dbReference>
<evidence type="ECO:0000313" key="3">
    <source>
        <dbReference type="Proteomes" id="UP000801864"/>
    </source>
</evidence>
<proteinExistence type="predicted"/>
<organism evidence="2 3">
    <name type="scientific">Trichoderma lentiforme</name>
    <dbReference type="NCBI Taxonomy" id="1567552"/>
    <lineage>
        <taxon>Eukaryota</taxon>
        <taxon>Fungi</taxon>
        <taxon>Dikarya</taxon>
        <taxon>Ascomycota</taxon>
        <taxon>Pezizomycotina</taxon>
        <taxon>Sordariomycetes</taxon>
        <taxon>Hypocreomycetidae</taxon>
        <taxon>Hypocreales</taxon>
        <taxon>Hypocreaceae</taxon>
        <taxon>Trichoderma</taxon>
    </lineage>
</organism>